<dbReference type="GO" id="GO:0006351">
    <property type="term" value="P:DNA-templated transcription"/>
    <property type="evidence" value="ECO:0007669"/>
    <property type="project" value="InterPro"/>
</dbReference>
<dbReference type="PANTHER" id="PTHR43374:SF1">
    <property type="entry name" value="FLAVIN PRENYLTRANSFERASE PAD1, MITOCHONDRIAL"/>
    <property type="match status" value="1"/>
</dbReference>
<sequence>MNDSPQRTPNIPRYPNAPRTEAAATQPPDLKSILRVRQLARIRKACLPCRERKVRCNHQQPCQTCVKRGHSDLCFYDQPRASSSPTPQPRQPELQATTESSHRSNNATHPGRPVSRNGSVSNTSPSLLGDNSIISVAKPDTTQPHSNNERRTAFETGILPLLGMDGASDVGRGTSAGRSETTLALDQDMISLFGFYRDRVHSFQFVVDDLAEIEKLICSLLNHEIQVQHIDNHSLCLLHAIMAAGAQFSDLPTATRLSKSNQNLHSSLKCLGSFDLLWNPSKRLIQALLILGHVLQNDMNPRAAWILGGTTVRVALSVGLHQPMNHCSLRLSPAEAQQLRQVTQQSSIFFWISNVSLIHRLAIVWQDALLSLAFDRPPASHEMNLESDLPALISLDPSSQPLDYRQAMNWLCHLSFRHLPRLPQTEPVRNYSLLFHDFDLYESSLAPHLQDLQRCTSIQELQEHYSLIVHRYFLLSTLCRPILSSQNKGKFSEEECSMILNRFQGALKRSVCAFIKLRSISNLATRSWAFVHNGLASALLLSFIRQGSDAQVQDSQEILAELVKTLTERSDDVGQFSAAHKKALRAIQALQRSSVEETRCQSENSSQEHHPIAGSSESMTVLPEHFGNTQEQSMVSLDDWLRDFDFDAFSPLESYNFIMSDQVPHDFGL</sequence>
<gene>
    <name evidence="5" type="ORF">FOC1_g10005646</name>
</gene>
<feature type="region of interest" description="Disordered" evidence="3">
    <location>
        <begin position="1"/>
        <end position="29"/>
    </location>
</feature>
<dbReference type="GO" id="GO:0016831">
    <property type="term" value="F:carboxy-lyase activity"/>
    <property type="evidence" value="ECO:0007669"/>
    <property type="project" value="TreeGrafter"/>
</dbReference>
<feature type="compositionally biased region" description="Polar residues" evidence="3">
    <location>
        <begin position="116"/>
        <end position="126"/>
    </location>
</feature>
<proteinExistence type="predicted"/>
<dbReference type="InterPro" id="IPR001138">
    <property type="entry name" value="Zn2Cys6_DnaBD"/>
</dbReference>
<evidence type="ECO:0000313" key="5">
    <source>
        <dbReference type="EMBL" id="ENH64877.1"/>
    </source>
</evidence>
<dbReference type="OrthoDB" id="1747771at2759"/>
<dbReference type="InterPro" id="IPR004507">
    <property type="entry name" value="UbiX-like"/>
</dbReference>
<feature type="compositionally biased region" description="Basic and acidic residues" evidence="3">
    <location>
        <begin position="596"/>
        <end position="611"/>
    </location>
</feature>
<dbReference type="Proteomes" id="UP000016928">
    <property type="component" value="Unassembled WGS sequence"/>
</dbReference>
<dbReference type="InterPro" id="IPR007219">
    <property type="entry name" value="XnlR_reg_dom"/>
</dbReference>
<dbReference type="VEuPathDB" id="FungiDB:FOC1_g10005646"/>
<dbReference type="CDD" id="cd00067">
    <property type="entry name" value="GAL4"/>
    <property type="match status" value="1"/>
</dbReference>
<accession>N4U0C0</accession>
<dbReference type="GO" id="GO:0000981">
    <property type="term" value="F:DNA-binding transcription factor activity, RNA polymerase II-specific"/>
    <property type="evidence" value="ECO:0007669"/>
    <property type="project" value="InterPro"/>
</dbReference>
<dbReference type="Pfam" id="PF04082">
    <property type="entry name" value="Fungal_trans"/>
    <property type="match status" value="1"/>
</dbReference>
<dbReference type="SMART" id="SM00066">
    <property type="entry name" value="GAL4"/>
    <property type="match status" value="1"/>
</dbReference>
<evidence type="ECO:0000256" key="3">
    <source>
        <dbReference type="SAM" id="MobiDB-lite"/>
    </source>
</evidence>
<dbReference type="HOGENOM" id="CLU_014095_2_1_1"/>
<organism evidence="5 6">
    <name type="scientific">Fusarium oxysporum f. sp. cubense (strain race 1)</name>
    <name type="common">Panama disease fungus</name>
    <dbReference type="NCBI Taxonomy" id="1229664"/>
    <lineage>
        <taxon>Eukaryota</taxon>
        <taxon>Fungi</taxon>
        <taxon>Dikarya</taxon>
        <taxon>Ascomycota</taxon>
        <taxon>Pezizomycotina</taxon>
        <taxon>Sordariomycetes</taxon>
        <taxon>Hypocreomycetidae</taxon>
        <taxon>Hypocreales</taxon>
        <taxon>Nectriaceae</taxon>
        <taxon>Fusarium</taxon>
        <taxon>Fusarium oxysporum species complex</taxon>
    </lineage>
</organism>
<evidence type="ECO:0000256" key="1">
    <source>
        <dbReference type="ARBA" id="ARBA00022723"/>
    </source>
</evidence>
<feature type="compositionally biased region" description="Polar residues" evidence="3">
    <location>
        <begin position="94"/>
        <end position="108"/>
    </location>
</feature>
<keyword evidence="2" id="KW-0539">Nucleus</keyword>
<dbReference type="GO" id="GO:0008270">
    <property type="term" value="F:zinc ion binding"/>
    <property type="evidence" value="ECO:0007669"/>
    <property type="project" value="InterPro"/>
</dbReference>
<reference evidence="6" key="2">
    <citation type="journal article" date="2014" name="PLoS ONE">
        <title>Genome and Transcriptome Analysis of the Fungal Pathogen Fusarium oxysporum f. sp. cubense Causing Banana Vascular Wilt Disease.</title>
        <authorList>
            <person name="Guo L."/>
            <person name="Han L."/>
            <person name="Yang L."/>
            <person name="Zeng H."/>
            <person name="Fan D."/>
            <person name="Zhu Y."/>
            <person name="Feng Y."/>
            <person name="Wang G."/>
            <person name="Peng C."/>
            <person name="Jiang X."/>
            <person name="Zhou D."/>
            <person name="Ni P."/>
            <person name="Liang C."/>
            <person name="Liu L."/>
            <person name="Wang J."/>
            <person name="Mao C."/>
            <person name="Fang X."/>
            <person name="Peng M."/>
            <person name="Huang J."/>
        </authorList>
    </citation>
    <scope>NUCLEOTIDE SEQUENCE [LARGE SCALE GENOMIC DNA]</scope>
    <source>
        <strain evidence="6">race 1</strain>
    </source>
</reference>
<protein>
    <submittedName>
        <fullName evidence="5">Protein RDR1</fullName>
    </submittedName>
</protein>
<dbReference type="PANTHER" id="PTHR43374">
    <property type="entry name" value="FLAVIN PRENYLTRANSFERASE"/>
    <property type="match status" value="1"/>
</dbReference>
<dbReference type="OMA" id="NPRAAWI"/>
<feature type="region of interest" description="Disordered" evidence="3">
    <location>
        <begin position="596"/>
        <end position="615"/>
    </location>
</feature>
<dbReference type="GO" id="GO:0003677">
    <property type="term" value="F:DNA binding"/>
    <property type="evidence" value="ECO:0007669"/>
    <property type="project" value="InterPro"/>
</dbReference>
<dbReference type="Pfam" id="PF00172">
    <property type="entry name" value="Zn_clus"/>
    <property type="match status" value="1"/>
</dbReference>
<feature type="region of interest" description="Disordered" evidence="3">
    <location>
        <begin position="76"/>
        <end position="131"/>
    </location>
</feature>
<dbReference type="STRING" id="1229664.N4U0C0"/>
<dbReference type="EMBL" id="KB730516">
    <property type="protein sequence ID" value="ENH64877.1"/>
    <property type="molecule type" value="Genomic_DNA"/>
</dbReference>
<keyword evidence="1" id="KW-0479">Metal-binding</keyword>
<dbReference type="PROSITE" id="PS00463">
    <property type="entry name" value="ZN2_CY6_FUNGAL_1"/>
    <property type="match status" value="1"/>
</dbReference>
<feature type="domain" description="Zn(2)-C6 fungal-type" evidence="4">
    <location>
        <begin position="45"/>
        <end position="76"/>
    </location>
</feature>
<dbReference type="Gene3D" id="4.10.240.10">
    <property type="entry name" value="Zn(2)-C6 fungal-type DNA-binding domain"/>
    <property type="match status" value="1"/>
</dbReference>
<dbReference type="CDD" id="cd12148">
    <property type="entry name" value="fungal_TF_MHR"/>
    <property type="match status" value="1"/>
</dbReference>
<evidence type="ECO:0000256" key="2">
    <source>
        <dbReference type="ARBA" id="ARBA00023242"/>
    </source>
</evidence>
<dbReference type="PROSITE" id="PS50048">
    <property type="entry name" value="ZN2_CY6_FUNGAL_2"/>
    <property type="match status" value="1"/>
</dbReference>
<dbReference type="SUPFAM" id="SSF57701">
    <property type="entry name" value="Zn2/Cys6 DNA-binding domain"/>
    <property type="match status" value="1"/>
</dbReference>
<evidence type="ECO:0000313" key="6">
    <source>
        <dbReference type="Proteomes" id="UP000016928"/>
    </source>
</evidence>
<reference evidence="6" key="1">
    <citation type="submission" date="2012-09" db="EMBL/GenBank/DDBJ databases">
        <title>Genome sequencing and comparative transcriptomics of race 1 and race 4 of banana pathogen: Fusarium oxysporum f. sp. cubense.</title>
        <authorList>
            <person name="Fang X."/>
            <person name="Huang J."/>
        </authorList>
    </citation>
    <scope>NUCLEOTIDE SEQUENCE [LARGE SCALE GENOMIC DNA]</scope>
    <source>
        <strain evidence="6">race 1</strain>
    </source>
</reference>
<dbReference type="InterPro" id="IPR036864">
    <property type="entry name" value="Zn2-C6_fun-type_DNA-bd_sf"/>
</dbReference>
<evidence type="ECO:0000259" key="4">
    <source>
        <dbReference type="PROSITE" id="PS50048"/>
    </source>
</evidence>
<dbReference type="AlphaFoldDB" id="N4U0C0"/>
<name>N4U0C0_FUSC1</name>